<evidence type="ECO:0000259" key="1">
    <source>
        <dbReference type="Pfam" id="PF05685"/>
    </source>
</evidence>
<evidence type="ECO:0000313" key="3">
    <source>
        <dbReference type="Proteomes" id="UP000730482"/>
    </source>
</evidence>
<dbReference type="CDD" id="cd06260">
    <property type="entry name" value="DUF820-like"/>
    <property type="match status" value="1"/>
</dbReference>
<dbReference type="SUPFAM" id="SSF52980">
    <property type="entry name" value="Restriction endonuclease-like"/>
    <property type="match status" value="1"/>
</dbReference>
<dbReference type="Pfam" id="PF05685">
    <property type="entry name" value="Uma2"/>
    <property type="match status" value="1"/>
</dbReference>
<feature type="domain" description="Putative restriction endonuclease" evidence="1">
    <location>
        <begin position="14"/>
        <end position="148"/>
    </location>
</feature>
<dbReference type="PANTHER" id="PTHR35400">
    <property type="entry name" value="SLR1083 PROTEIN"/>
    <property type="match status" value="1"/>
</dbReference>
<dbReference type="Gene3D" id="3.90.1570.10">
    <property type="entry name" value="tt1808, chain A"/>
    <property type="match status" value="1"/>
</dbReference>
<dbReference type="GO" id="GO:0004519">
    <property type="term" value="F:endonuclease activity"/>
    <property type="evidence" value="ECO:0007669"/>
    <property type="project" value="UniProtKB-KW"/>
</dbReference>
<keyword evidence="2" id="KW-0540">Nuclease</keyword>
<reference evidence="2 3" key="1">
    <citation type="submission" date="2020-02" db="EMBL/GenBank/DDBJ databases">
        <title>Acidophilic actinobacteria isolated from forest soil.</title>
        <authorList>
            <person name="Golinska P."/>
        </authorList>
    </citation>
    <scope>NUCLEOTIDE SEQUENCE [LARGE SCALE GENOMIC DNA]</scope>
    <source>
        <strain evidence="2 3">NL8</strain>
    </source>
</reference>
<comment type="caution">
    <text evidence="2">The sequence shown here is derived from an EMBL/GenBank/DDBJ whole genome shotgun (WGS) entry which is preliminary data.</text>
</comment>
<evidence type="ECO:0000313" key="2">
    <source>
        <dbReference type="EMBL" id="MBS2546856.1"/>
    </source>
</evidence>
<dbReference type="RefSeq" id="WP_212008497.1">
    <property type="nucleotide sequence ID" value="NZ_JAAFYZ010000019.1"/>
</dbReference>
<dbReference type="Proteomes" id="UP000730482">
    <property type="component" value="Unassembled WGS sequence"/>
</dbReference>
<dbReference type="InterPro" id="IPR008538">
    <property type="entry name" value="Uma2"/>
</dbReference>
<sequence length="183" mass="20200">MNSIMHASEPLTTKEFFDLDVDEKLKVELIGGALAVSPSSAFWHNRAANRLFRILEDSMGSAFPVFTDIDVTLEETTVVRPDVFVINTADFAPNRTAMASDLVLAIEIMSPGSKVNDRRVKPALYRDAGIPSWRIECSGRRLALFEIPLRGDEVTHLGQVTLKVADIDVPLDLDAIARYALGE</sequence>
<keyword evidence="3" id="KW-1185">Reference proteome</keyword>
<accession>A0ABS5KLE0</accession>
<dbReference type="InterPro" id="IPR012296">
    <property type="entry name" value="Nuclease_put_TT1808"/>
</dbReference>
<protein>
    <submittedName>
        <fullName evidence="2">Uma2 family endonuclease</fullName>
    </submittedName>
</protein>
<organism evidence="2 3">
    <name type="scientific">Catenulispora pinistramenti</name>
    <dbReference type="NCBI Taxonomy" id="2705254"/>
    <lineage>
        <taxon>Bacteria</taxon>
        <taxon>Bacillati</taxon>
        <taxon>Actinomycetota</taxon>
        <taxon>Actinomycetes</taxon>
        <taxon>Catenulisporales</taxon>
        <taxon>Catenulisporaceae</taxon>
        <taxon>Catenulispora</taxon>
    </lineage>
</organism>
<name>A0ABS5KLE0_9ACTN</name>
<proteinExistence type="predicted"/>
<keyword evidence="2" id="KW-0378">Hydrolase</keyword>
<keyword evidence="2" id="KW-0255">Endonuclease</keyword>
<dbReference type="InterPro" id="IPR011335">
    <property type="entry name" value="Restrct_endonuc-II-like"/>
</dbReference>
<dbReference type="PANTHER" id="PTHR35400:SF3">
    <property type="entry name" value="SLL1072 PROTEIN"/>
    <property type="match status" value="1"/>
</dbReference>
<gene>
    <name evidence="2" type="ORF">KGQ19_08235</name>
</gene>
<dbReference type="EMBL" id="JAAFYZ010000019">
    <property type="protein sequence ID" value="MBS2546856.1"/>
    <property type="molecule type" value="Genomic_DNA"/>
</dbReference>